<name>A0A0E9TR93_ANGAN</name>
<reference evidence="1" key="1">
    <citation type="submission" date="2014-11" db="EMBL/GenBank/DDBJ databases">
        <authorList>
            <person name="Amaro Gonzalez C."/>
        </authorList>
    </citation>
    <scope>NUCLEOTIDE SEQUENCE</scope>
</reference>
<sequence>MLMFTSATYFHNLLIHITVLCPVHAGIGSSPPPP</sequence>
<protein>
    <submittedName>
        <fullName evidence="1">Uncharacterized protein</fullName>
    </submittedName>
</protein>
<dbReference type="AlphaFoldDB" id="A0A0E9TR93"/>
<evidence type="ECO:0000313" key="1">
    <source>
        <dbReference type="EMBL" id="JAH55233.1"/>
    </source>
</evidence>
<organism evidence="1">
    <name type="scientific">Anguilla anguilla</name>
    <name type="common">European freshwater eel</name>
    <name type="synonym">Muraena anguilla</name>
    <dbReference type="NCBI Taxonomy" id="7936"/>
    <lineage>
        <taxon>Eukaryota</taxon>
        <taxon>Metazoa</taxon>
        <taxon>Chordata</taxon>
        <taxon>Craniata</taxon>
        <taxon>Vertebrata</taxon>
        <taxon>Euteleostomi</taxon>
        <taxon>Actinopterygii</taxon>
        <taxon>Neopterygii</taxon>
        <taxon>Teleostei</taxon>
        <taxon>Anguilliformes</taxon>
        <taxon>Anguillidae</taxon>
        <taxon>Anguilla</taxon>
    </lineage>
</organism>
<reference evidence="1" key="2">
    <citation type="journal article" date="2015" name="Fish Shellfish Immunol.">
        <title>Early steps in the European eel (Anguilla anguilla)-Vibrio vulnificus interaction in the gills: Role of the RtxA13 toxin.</title>
        <authorList>
            <person name="Callol A."/>
            <person name="Pajuelo D."/>
            <person name="Ebbesson L."/>
            <person name="Teles M."/>
            <person name="MacKenzie S."/>
            <person name="Amaro C."/>
        </authorList>
    </citation>
    <scope>NUCLEOTIDE SEQUENCE</scope>
</reference>
<accession>A0A0E9TR93</accession>
<proteinExistence type="predicted"/>
<dbReference type="EMBL" id="GBXM01053344">
    <property type="protein sequence ID" value="JAH55233.1"/>
    <property type="molecule type" value="Transcribed_RNA"/>
</dbReference>